<gene>
    <name evidence="7" type="ORF">OG308_26740</name>
</gene>
<keyword evidence="1" id="KW-1003">Cell membrane</keyword>
<dbReference type="NCBIfam" id="NF010238">
    <property type="entry name" value="PRK13685.1"/>
    <property type="match status" value="1"/>
</dbReference>
<sequence length="334" mass="35553">MSISHFTAVVWLGFLAVVALLVLGYVLVQRARHKRMLQFGNMAILERVAPSRPSPMRHAPIALILVGLVLLTIAAAGPTAVQKVPRNRATVVLVMDVSLSMEATDVPPNRLQVAQKAGKDFVDGLTPGINLGFVTFAGTASVMVSPTTNREAVKHSIDNIKLAERTATGEGVLTALQSIDTLAAVLGGAETPPPARVVLMSDGKQTVPDDKDVDNPRHGFTAARLAKNKGIPVSTISFGTEWGTVEIPDSDGKGSQRVKVPVDNDSLREIAELSGGDFYTASSLAELTAVYDTLEEQIGYETTRGDASRPWLLLGMLAIAAGVVVSLLYRQRLP</sequence>
<dbReference type="InterPro" id="IPR036465">
    <property type="entry name" value="vWFA_dom_sf"/>
</dbReference>
<protein>
    <submittedName>
        <fullName evidence="7">VWA domain-containing protein</fullName>
    </submittedName>
</protein>
<dbReference type="Pfam" id="PF13519">
    <property type="entry name" value="VWA_2"/>
    <property type="match status" value="1"/>
</dbReference>
<organism evidence="7 8">
    <name type="scientific">Nocardia salmonicida</name>
    <dbReference type="NCBI Taxonomy" id="53431"/>
    <lineage>
        <taxon>Bacteria</taxon>
        <taxon>Bacillati</taxon>
        <taxon>Actinomycetota</taxon>
        <taxon>Actinomycetes</taxon>
        <taxon>Mycobacteriales</taxon>
        <taxon>Nocardiaceae</taxon>
        <taxon>Nocardia</taxon>
    </lineage>
</organism>
<dbReference type="Gene3D" id="3.40.50.410">
    <property type="entry name" value="von Willebrand factor, type A domain"/>
    <property type="match status" value="1"/>
</dbReference>
<dbReference type="PANTHER" id="PTHR22550:SF5">
    <property type="entry name" value="LEUCINE ZIPPER PROTEIN 4"/>
    <property type="match status" value="1"/>
</dbReference>
<feature type="transmembrane region" description="Helical" evidence="5">
    <location>
        <begin position="311"/>
        <end position="329"/>
    </location>
</feature>
<dbReference type="SUPFAM" id="SSF53300">
    <property type="entry name" value="vWA-like"/>
    <property type="match status" value="1"/>
</dbReference>
<dbReference type="InterPro" id="IPR002035">
    <property type="entry name" value="VWF_A"/>
</dbReference>
<feature type="transmembrane region" description="Helical" evidence="5">
    <location>
        <begin position="61"/>
        <end position="81"/>
    </location>
</feature>
<evidence type="ECO:0000313" key="7">
    <source>
        <dbReference type="EMBL" id="WTY34881.1"/>
    </source>
</evidence>
<evidence type="ECO:0000256" key="4">
    <source>
        <dbReference type="ARBA" id="ARBA00023136"/>
    </source>
</evidence>
<accession>A0ABZ1N4I6</accession>
<evidence type="ECO:0000256" key="3">
    <source>
        <dbReference type="ARBA" id="ARBA00022989"/>
    </source>
</evidence>
<dbReference type="PANTHER" id="PTHR22550">
    <property type="entry name" value="SPORE GERMINATION PROTEIN"/>
    <property type="match status" value="1"/>
</dbReference>
<dbReference type="RefSeq" id="WP_062983157.1">
    <property type="nucleotide sequence ID" value="NZ_CP109527.1"/>
</dbReference>
<dbReference type="EMBL" id="CP109527">
    <property type="protein sequence ID" value="WTY34881.1"/>
    <property type="molecule type" value="Genomic_DNA"/>
</dbReference>
<proteinExistence type="predicted"/>
<evidence type="ECO:0000256" key="1">
    <source>
        <dbReference type="ARBA" id="ARBA00022475"/>
    </source>
</evidence>
<feature type="transmembrane region" description="Helical" evidence="5">
    <location>
        <begin position="6"/>
        <end position="28"/>
    </location>
</feature>
<name>A0ABZ1N4I6_9NOCA</name>
<keyword evidence="2 5" id="KW-0812">Transmembrane</keyword>
<dbReference type="SMART" id="SM00327">
    <property type="entry name" value="VWA"/>
    <property type="match status" value="1"/>
</dbReference>
<evidence type="ECO:0000256" key="5">
    <source>
        <dbReference type="SAM" id="Phobius"/>
    </source>
</evidence>
<evidence type="ECO:0000313" key="8">
    <source>
        <dbReference type="Proteomes" id="UP001621418"/>
    </source>
</evidence>
<dbReference type="Proteomes" id="UP001621418">
    <property type="component" value="Chromosome"/>
</dbReference>
<reference evidence="7 8" key="1">
    <citation type="submission" date="2022-10" db="EMBL/GenBank/DDBJ databases">
        <title>The complete genomes of actinobacterial strains from the NBC collection.</title>
        <authorList>
            <person name="Joergensen T.S."/>
            <person name="Alvarez Arevalo M."/>
            <person name="Sterndorff E.B."/>
            <person name="Faurdal D."/>
            <person name="Vuksanovic O."/>
            <person name="Mourched A.-S."/>
            <person name="Charusanti P."/>
            <person name="Shaw S."/>
            <person name="Blin K."/>
            <person name="Weber T."/>
        </authorList>
    </citation>
    <scope>NUCLEOTIDE SEQUENCE [LARGE SCALE GENOMIC DNA]</scope>
    <source>
        <strain evidence="7 8">NBC_01413</strain>
    </source>
</reference>
<feature type="domain" description="VWFA" evidence="6">
    <location>
        <begin position="90"/>
        <end position="294"/>
    </location>
</feature>
<dbReference type="PROSITE" id="PS50234">
    <property type="entry name" value="VWFA"/>
    <property type="match status" value="1"/>
</dbReference>
<keyword evidence="3 5" id="KW-1133">Transmembrane helix</keyword>
<dbReference type="InterPro" id="IPR050768">
    <property type="entry name" value="UPF0353/GerABKA_families"/>
</dbReference>
<evidence type="ECO:0000256" key="2">
    <source>
        <dbReference type="ARBA" id="ARBA00022692"/>
    </source>
</evidence>
<evidence type="ECO:0000259" key="6">
    <source>
        <dbReference type="PROSITE" id="PS50234"/>
    </source>
</evidence>
<keyword evidence="4 5" id="KW-0472">Membrane</keyword>
<keyword evidence="8" id="KW-1185">Reference proteome</keyword>